<reference evidence="3 4" key="1">
    <citation type="submission" date="2024-10" db="EMBL/GenBank/DDBJ databases">
        <title>Updated reference genomes for cyclostephanoid diatoms.</title>
        <authorList>
            <person name="Roberts W.R."/>
            <person name="Alverson A.J."/>
        </authorList>
    </citation>
    <scope>NUCLEOTIDE SEQUENCE [LARGE SCALE GENOMIC DNA]</scope>
    <source>
        <strain evidence="3 4">AJA276-08</strain>
    </source>
</reference>
<dbReference type="Pfam" id="PF00856">
    <property type="entry name" value="SET"/>
    <property type="match status" value="1"/>
</dbReference>
<comment type="caution">
    <text evidence="3">The sequence shown here is derived from an EMBL/GenBank/DDBJ whole genome shotgun (WGS) entry which is preliminary data.</text>
</comment>
<dbReference type="EMBL" id="JALLAZ020001593">
    <property type="protein sequence ID" value="KAL3771891.1"/>
    <property type="molecule type" value="Genomic_DNA"/>
</dbReference>
<evidence type="ECO:0000313" key="3">
    <source>
        <dbReference type="EMBL" id="KAL3771891.1"/>
    </source>
</evidence>
<accession>A0ABD3NC66</accession>
<dbReference type="SUPFAM" id="SSF82199">
    <property type="entry name" value="SET domain"/>
    <property type="match status" value="2"/>
</dbReference>
<dbReference type="InterPro" id="IPR001214">
    <property type="entry name" value="SET_dom"/>
</dbReference>
<dbReference type="Gene3D" id="3.90.1410.10">
    <property type="entry name" value="set domain protein methyltransferase, domain 1"/>
    <property type="match status" value="1"/>
</dbReference>
<keyword evidence="4" id="KW-1185">Reference proteome</keyword>
<dbReference type="InterPro" id="IPR050600">
    <property type="entry name" value="SETD3_SETD6_MTase"/>
</dbReference>
<evidence type="ECO:0000256" key="1">
    <source>
        <dbReference type="SAM" id="MobiDB-lite"/>
    </source>
</evidence>
<dbReference type="PANTHER" id="PTHR13271:SF34">
    <property type="entry name" value="N-LYSINE METHYLTRANSFERASE SETD6"/>
    <property type="match status" value="1"/>
</dbReference>
<organism evidence="3 4">
    <name type="scientific">Stephanodiscus triporus</name>
    <dbReference type="NCBI Taxonomy" id="2934178"/>
    <lineage>
        <taxon>Eukaryota</taxon>
        <taxon>Sar</taxon>
        <taxon>Stramenopiles</taxon>
        <taxon>Ochrophyta</taxon>
        <taxon>Bacillariophyta</taxon>
        <taxon>Coscinodiscophyceae</taxon>
        <taxon>Thalassiosirophycidae</taxon>
        <taxon>Stephanodiscales</taxon>
        <taxon>Stephanodiscaceae</taxon>
        <taxon>Stephanodiscus</taxon>
    </lineage>
</organism>
<name>A0ABD3NC66_9STRA</name>
<dbReference type="PANTHER" id="PTHR13271">
    <property type="entry name" value="UNCHARACTERIZED PUTATIVE METHYLTRANSFERASE"/>
    <property type="match status" value="1"/>
</dbReference>
<protein>
    <recommendedName>
        <fullName evidence="2">SET domain-containing protein</fullName>
    </recommendedName>
</protein>
<feature type="compositionally biased region" description="Gly residues" evidence="1">
    <location>
        <begin position="176"/>
        <end position="190"/>
    </location>
</feature>
<sequence length="336" mass="36458">MGGLRAGGYGAFAKSDLDEDEVLLRVPRSCCVTLDDALSDVECGAGFRKLMEEAGPGADTVVIAGYLAKEYLLLKEYDRRLEAGDDDDDDDDAVVVGTRPRPRGNVKFAPYLRTLPWERGVNAQEHVLFWEDGDVEALLGGSLAYADAVETRATVKIATGILDGIIGPVVRRARGEGGNEGGEEGGGGGFRFPWQRSREEEERAAAGGGETILDGLEEAVRGAFVICLTRAFVAPSPVDGGREEDRLEPVLDMFQHSNVPNIRHRFVDDGSIVVTAGPNVRSGDELFNRYQGEEDGDSMPYHKFFTRFGFVPGVTEPVANLIADRSTIFFPQRAVV</sequence>
<feature type="region of interest" description="Disordered" evidence="1">
    <location>
        <begin position="176"/>
        <end position="203"/>
    </location>
</feature>
<gene>
    <name evidence="3" type="ORF">ACHAW5_008341</name>
</gene>
<dbReference type="Proteomes" id="UP001530315">
    <property type="component" value="Unassembled WGS sequence"/>
</dbReference>
<proteinExistence type="predicted"/>
<evidence type="ECO:0000313" key="4">
    <source>
        <dbReference type="Proteomes" id="UP001530315"/>
    </source>
</evidence>
<evidence type="ECO:0000259" key="2">
    <source>
        <dbReference type="PROSITE" id="PS50280"/>
    </source>
</evidence>
<dbReference type="PROSITE" id="PS50280">
    <property type="entry name" value="SET"/>
    <property type="match status" value="1"/>
</dbReference>
<dbReference type="AlphaFoldDB" id="A0ABD3NC66"/>
<dbReference type="InterPro" id="IPR046341">
    <property type="entry name" value="SET_dom_sf"/>
</dbReference>
<dbReference type="CDD" id="cd10527">
    <property type="entry name" value="SET_LSMT"/>
    <property type="match status" value="1"/>
</dbReference>
<feature type="domain" description="SET" evidence="2">
    <location>
        <begin position="1"/>
        <end position="291"/>
    </location>
</feature>